<feature type="transmembrane region" description="Helical" evidence="6">
    <location>
        <begin position="50"/>
        <end position="72"/>
    </location>
</feature>
<dbReference type="Proteomes" id="UP000636891">
    <property type="component" value="Unassembled WGS sequence"/>
</dbReference>
<reference evidence="7 8" key="1">
    <citation type="submission" date="2020-08" db="EMBL/GenBank/DDBJ databases">
        <title>Genome public.</title>
        <authorList>
            <person name="Liu C."/>
            <person name="Sun Q."/>
        </authorList>
    </citation>
    <scope>NUCLEOTIDE SEQUENCE [LARGE SCALE GENOMIC DNA]</scope>
    <source>
        <strain evidence="7 8">New-7</strain>
    </source>
</reference>
<evidence type="ECO:0000313" key="7">
    <source>
        <dbReference type="EMBL" id="MBC5616054.1"/>
    </source>
</evidence>
<comment type="caution">
    <text evidence="7">The sequence shown here is derived from an EMBL/GenBank/DDBJ whole genome shotgun (WGS) entry which is preliminary data.</text>
</comment>
<keyword evidence="5 6" id="KW-0472">Membrane</keyword>
<dbReference type="PANTHER" id="PTHR37693">
    <property type="entry name" value="PHOSPHATIDYLGLYCEROL LYSYLTRANSFERASE"/>
    <property type="match status" value="1"/>
</dbReference>
<comment type="subcellular location">
    <subcellularLocation>
        <location evidence="1">Cell membrane</location>
        <topology evidence="1">Multi-pass membrane protein</topology>
    </subcellularLocation>
</comment>
<evidence type="ECO:0000256" key="2">
    <source>
        <dbReference type="ARBA" id="ARBA00022475"/>
    </source>
</evidence>
<feature type="transmembrane region" description="Helical" evidence="6">
    <location>
        <begin position="27"/>
        <end position="43"/>
    </location>
</feature>
<evidence type="ECO:0000256" key="4">
    <source>
        <dbReference type="ARBA" id="ARBA00022989"/>
    </source>
</evidence>
<protein>
    <submittedName>
        <fullName evidence="7">Flippase-like domain-containing protein</fullName>
    </submittedName>
</protein>
<organism evidence="7 8">
    <name type="scientific">Alistipes hominis</name>
    <dbReference type="NCBI Taxonomy" id="2763015"/>
    <lineage>
        <taxon>Bacteria</taxon>
        <taxon>Pseudomonadati</taxon>
        <taxon>Bacteroidota</taxon>
        <taxon>Bacteroidia</taxon>
        <taxon>Bacteroidales</taxon>
        <taxon>Rikenellaceae</taxon>
        <taxon>Alistipes</taxon>
    </lineage>
</organism>
<evidence type="ECO:0000256" key="1">
    <source>
        <dbReference type="ARBA" id="ARBA00004651"/>
    </source>
</evidence>
<keyword evidence="3 6" id="KW-0812">Transmembrane</keyword>
<dbReference type="EMBL" id="JACOOK010000001">
    <property type="protein sequence ID" value="MBC5616054.1"/>
    <property type="molecule type" value="Genomic_DNA"/>
</dbReference>
<evidence type="ECO:0000256" key="3">
    <source>
        <dbReference type="ARBA" id="ARBA00022692"/>
    </source>
</evidence>
<feature type="transmembrane region" description="Helical" evidence="6">
    <location>
        <begin position="135"/>
        <end position="158"/>
    </location>
</feature>
<accession>A0ABR7CKC3</accession>
<feature type="transmembrane region" description="Helical" evidence="6">
    <location>
        <begin position="178"/>
        <end position="201"/>
    </location>
</feature>
<gene>
    <name evidence="7" type="ORF">H8S08_03345</name>
</gene>
<feature type="transmembrane region" description="Helical" evidence="6">
    <location>
        <begin position="264"/>
        <end position="282"/>
    </location>
</feature>
<feature type="transmembrane region" description="Helical" evidence="6">
    <location>
        <begin position="341"/>
        <end position="356"/>
    </location>
</feature>
<dbReference type="NCBIfam" id="TIGR00374">
    <property type="entry name" value="flippase-like domain"/>
    <property type="match status" value="1"/>
</dbReference>
<keyword evidence="2" id="KW-1003">Cell membrane</keyword>
<evidence type="ECO:0000256" key="5">
    <source>
        <dbReference type="ARBA" id="ARBA00023136"/>
    </source>
</evidence>
<evidence type="ECO:0000256" key="6">
    <source>
        <dbReference type="SAM" id="Phobius"/>
    </source>
</evidence>
<keyword evidence="8" id="KW-1185">Reference proteome</keyword>
<evidence type="ECO:0000313" key="8">
    <source>
        <dbReference type="Proteomes" id="UP000636891"/>
    </source>
</evidence>
<sequence length="364" mass="41445">MNNRPENTPEPQHPPKSPLSKIRLSNAFYPILIGLGAVGYMLWKDFDIQVFSGITFSWHMVFWLVMAVVFMFGRDIGYIIRIRILSNNQLSWRQAFRVIMLWEFTSAITPSAVGGTSVAIIYVHKEGISVGRSSAIVMLTSFLDELYFIVMFPLLILIVGPSELFDVSTSSGVLTRSLMGIALTGYFLKLGFVLVLSYGLFVNPRGLKWLLLKVFKLKFLRRWYHAAGQTGTDIIRSSHEIRRYNYKFWLKACSSTFLSWSSRYLVANALIMAFFAVSDQFLLFARQLVIWIMMLVMPTPGGSGFAEYVFSSYCSDLISVSPAMQLGAATLIALLWRGVTYYPYLAIGAIIFPRWIKKKFMHKQ</sequence>
<dbReference type="InterPro" id="IPR022791">
    <property type="entry name" value="L-PG_synthase/AglD"/>
</dbReference>
<feature type="transmembrane region" description="Helical" evidence="6">
    <location>
        <begin position="288"/>
        <end position="310"/>
    </location>
</feature>
<name>A0ABR7CKC3_9BACT</name>
<dbReference type="RefSeq" id="WP_081032486.1">
    <property type="nucleotide sequence ID" value="NZ_JACOOK010000001.1"/>
</dbReference>
<dbReference type="PANTHER" id="PTHR37693:SF1">
    <property type="entry name" value="INTEGRAL MEMBRANE PROTEIN"/>
    <property type="match status" value="1"/>
</dbReference>
<keyword evidence="4 6" id="KW-1133">Transmembrane helix</keyword>
<feature type="transmembrane region" description="Helical" evidence="6">
    <location>
        <begin position="99"/>
        <end position="123"/>
    </location>
</feature>
<dbReference type="Pfam" id="PF03706">
    <property type="entry name" value="LPG_synthase_TM"/>
    <property type="match status" value="1"/>
</dbReference>
<proteinExistence type="predicted"/>